<dbReference type="InterPro" id="IPR052945">
    <property type="entry name" value="Mitotic_Regulator"/>
</dbReference>
<sequence length="417" mass="49127">MSNENYYNYIDEFIDLKNSIISPVSNIIKYESSSLTIFFKELLQELYIYLLNMEIRDIDQLNEIINNYLLDYDFDPINVLEIMTSCSQNIFYHSSLIGYFYQHGIGCEVDEIKAFKIYSDAINAINNNQKSETITFCNNDIKKLNEIILQYFYSLFFYKDIMSDKRNIYKLHIKNAEKGDNVSQYYVGEYYYHCKNIKQNFDKATEWYTKSSGGGNIRAMFMLGVCYYYGLGVIEDENKSFEFYLKSAEGGYKDASYFVGNCYHHGRSILKDERKAFEFYLRAAEKGVGWCQYLVANYYNEGKYIPKNKEKGFYWNRKAAINGISEAQYKLAEDYLNNSINKDEKKAFKWYLKLAANKYRLRAIYLVAKCYRDGIGTDKNLEESIKWFEKYAHKLSITLNDFLNGSDINAFEISEFA</sequence>
<protein>
    <submittedName>
        <fullName evidence="1">Uncharacterized protein</fullName>
    </submittedName>
</protein>
<accession>A0A397SKM9</accession>
<dbReference type="EMBL" id="QKYT01000440">
    <property type="protein sequence ID" value="RIA85206.1"/>
    <property type="molecule type" value="Genomic_DNA"/>
</dbReference>
<dbReference type="AlphaFoldDB" id="A0A397SKM9"/>
<dbReference type="PANTHER" id="PTHR43628:SF1">
    <property type="entry name" value="CHITIN SYNTHASE REGULATORY FACTOR 2-RELATED"/>
    <property type="match status" value="1"/>
</dbReference>
<dbReference type="PANTHER" id="PTHR43628">
    <property type="entry name" value="ACTIVATOR OF C KINASE PROTEIN 1-RELATED"/>
    <property type="match status" value="1"/>
</dbReference>
<reference evidence="1 2" key="1">
    <citation type="submission" date="2018-06" db="EMBL/GenBank/DDBJ databases">
        <title>Comparative genomics reveals the genomic features of Rhizophagus irregularis, R. cerebriforme, R. diaphanum and Gigaspora rosea, and their symbiotic lifestyle signature.</title>
        <authorList>
            <person name="Morin E."/>
            <person name="San Clemente H."/>
            <person name="Chen E.C.H."/>
            <person name="De La Providencia I."/>
            <person name="Hainaut M."/>
            <person name="Kuo A."/>
            <person name="Kohler A."/>
            <person name="Murat C."/>
            <person name="Tang N."/>
            <person name="Roy S."/>
            <person name="Loubradou J."/>
            <person name="Henrissat B."/>
            <person name="Grigoriev I.V."/>
            <person name="Corradi N."/>
            <person name="Roux C."/>
            <person name="Martin F.M."/>
        </authorList>
    </citation>
    <scope>NUCLEOTIDE SEQUENCE [LARGE SCALE GENOMIC DNA]</scope>
    <source>
        <strain evidence="1 2">DAOM 227022</strain>
    </source>
</reference>
<dbReference type="InterPro" id="IPR006597">
    <property type="entry name" value="Sel1-like"/>
</dbReference>
<dbReference type="SUPFAM" id="SSF81901">
    <property type="entry name" value="HCP-like"/>
    <property type="match status" value="2"/>
</dbReference>
<comment type="caution">
    <text evidence="1">The sequence shown here is derived from an EMBL/GenBank/DDBJ whole genome shotgun (WGS) entry which is preliminary data.</text>
</comment>
<name>A0A397SKM9_9GLOM</name>
<gene>
    <name evidence="1" type="ORF">C1645_858079</name>
</gene>
<organism evidence="1 2">
    <name type="scientific">Glomus cerebriforme</name>
    <dbReference type="NCBI Taxonomy" id="658196"/>
    <lineage>
        <taxon>Eukaryota</taxon>
        <taxon>Fungi</taxon>
        <taxon>Fungi incertae sedis</taxon>
        <taxon>Mucoromycota</taxon>
        <taxon>Glomeromycotina</taxon>
        <taxon>Glomeromycetes</taxon>
        <taxon>Glomerales</taxon>
        <taxon>Glomeraceae</taxon>
        <taxon>Glomus</taxon>
    </lineage>
</organism>
<dbReference type="OrthoDB" id="2307056at2759"/>
<evidence type="ECO:0000313" key="1">
    <source>
        <dbReference type="EMBL" id="RIA85206.1"/>
    </source>
</evidence>
<evidence type="ECO:0000313" key="2">
    <source>
        <dbReference type="Proteomes" id="UP000265703"/>
    </source>
</evidence>
<dbReference type="Pfam" id="PF08238">
    <property type="entry name" value="Sel1"/>
    <property type="match status" value="7"/>
</dbReference>
<proteinExistence type="predicted"/>
<dbReference type="InterPro" id="IPR011990">
    <property type="entry name" value="TPR-like_helical_dom_sf"/>
</dbReference>
<dbReference type="STRING" id="658196.A0A397SKM9"/>
<dbReference type="Proteomes" id="UP000265703">
    <property type="component" value="Unassembled WGS sequence"/>
</dbReference>
<keyword evidence="2" id="KW-1185">Reference proteome</keyword>
<dbReference type="Gene3D" id="1.25.40.10">
    <property type="entry name" value="Tetratricopeptide repeat domain"/>
    <property type="match status" value="2"/>
</dbReference>
<dbReference type="SMART" id="SM00671">
    <property type="entry name" value="SEL1"/>
    <property type="match status" value="7"/>
</dbReference>